<accession>A0ABS0LT17</accession>
<dbReference type="InterPro" id="IPR003607">
    <property type="entry name" value="HD/PDEase_dom"/>
</dbReference>
<comment type="caution">
    <text evidence="2">The sequence shown here is derived from an EMBL/GenBank/DDBJ whole genome shotgun (WGS) entry which is preliminary data.</text>
</comment>
<feature type="domain" description="HD/PDEase" evidence="1">
    <location>
        <begin position="24"/>
        <end position="131"/>
    </location>
</feature>
<organism evidence="2 3">
    <name type="scientific">Facklamia lactis</name>
    <dbReference type="NCBI Taxonomy" id="2749967"/>
    <lineage>
        <taxon>Bacteria</taxon>
        <taxon>Bacillati</taxon>
        <taxon>Bacillota</taxon>
        <taxon>Bacilli</taxon>
        <taxon>Lactobacillales</taxon>
        <taxon>Aerococcaceae</taxon>
        <taxon>Facklamia</taxon>
    </lineage>
</organism>
<dbReference type="SMART" id="SM00471">
    <property type="entry name" value="HDc"/>
    <property type="match status" value="1"/>
</dbReference>
<gene>
    <name evidence="2" type="ORF">HZY91_10500</name>
</gene>
<proteinExistence type="predicted"/>
<protein>
    <submittedName>
        <fullName evidence="2">HD domain-containing protein</fullName>
    </submittedName>
</protein>
<dbReference type="Gene3D" id="1.10.3210.10">
    <property type="entry name" value="Hypothetical protein af1432"/>
    <property type="match status" value="1"/>
</dbReference>
<evidence type="ECO:0000259" key="1">
    <source>
        <dbReference type="SMART" id="SM00471"/>
    </source>
</evidence>
<dbReference type="Proteomes" id="UP000721415">
    <property type="component" value="Unassembled WGS sequence"/>
</dbReference>
<dbReference type="RefSeq" id="WP_197116218.1">
    <property type="nucleotide sequence ID" value="NZ_JACBXQ010000007.1"/>
</dbReference>
<dbReference type="EMBL" id="JACBXQ010000007">
    <property type="protein sequence ID" value="MBG9987296.1"/>
    <property type="molecule type" value="Genomic_DNA"/>
</dbReference>
<name>A0ABS0LT17_9LACT</name>
<sequence>MDNYLINKALLFTADHFNNSNHNFGKPVYFHCLNVAYKAIELGYNETIILGSIMHDLLEDTACTPKEISDNFGEYMGELVRALSFNFATKDKLQRNIDMIDNCQDFGKEALIIKCLDVADTAPFFSLSSEENKRYLRKKYKYLIDVCEKNIQDEPVFGFLMTQINEQEIL</sequence>
<evidence type="ECO:0000313" key="2">
    <source>
        <dbReference type="EMBL" id="MBG9987296.1"/>
    </source>
</evidence>
<dbReference type="Pfam" id="PF13328">
    <property type="entry name" value="HD_4"/>
    <property type="match status" value="1"/>
</dbReference>
<dbReference type="SUPFAM" id="SSF109604">
    <property type="entry name" value="HD-domain/PDEase-like"/>
    <property type="match status" value="1"/>
</dbReference>
<evidence type="ECO:0000313" key="3">
    <source>
        <dbReference type="Proteomes" id="UP000721415"/>
    </source>
</evidence>
<keyword evidence="3" id="KW-1185">Reference proteome</keyword>
<reference evidence="2 3" key="1">
    <citation type="submission" date="2020-07" db="EMBL/GenBank/DDBJ databases">
        <title>Facklamia lactis sp. nov., isolated from raw milk.</title>
        <authorList>
            <person name="Doll E.V."/>
            <person name="Huptas C."/>
            <person name="Staib L."/>
            <person name="Wenning M."/>
            <person name="Scherer S."/>
        </authorList>
    </citation>
    <scope>NUCLEOTIDE SEQUENCE [LARGE SCALE GENOMIC DNA]</scope>
    <source>
        <strain evidence="2 3">DSM 111018</strain>
    </source>
</reference>